<feature type="domain" description="PilZ" evidence="1">
    <location>
        <begin position="8"/>
        <end position="93"/>
    </location>
</feature>
<organism evidence="2 3">
    <name type="scientific">Marilutibacter penaei</name>
    <dbReference type="NCBI Taxonomy" id="2759900"/>
    <lineage>
        <taxon>Bacteria</taxon>
        <taxon>Pseudomonadati</taxon>
        <taxon>Pseudomonadota</taxon>
        <taxon>Gammaproteobacteria</taxon>
        <taxon>Lysobacterales</taxon>
        <taxon>Lysobacteraceae</taxon>
        <taxon>Marilutibacter</taxon>
    </lineage>
</organism>
<dbReference type="InterPro" id="IPR009875">
    <property type="entry name" value="PilZ_domain"/>
</dbReference>
<reference evidence="2 3" key="1">
    <citation type="submission" date="2020-07" db="EMBL/GenBank/DDBJ databases">
        <authorList>
            <person name="Xu S."/>
            <person name="Li A."/>
        </authorList>
    </citation>
    <scope>NUCLEOTIDE SEQUENCE [LARGE SCALE GENOMIC DNA]</scope>
    <source>
        <strain evidence="2 3">SG-8</strain>
    </source>
</reference>
<dbReference type="Pfam" id="PF07238">
    <property type="entry name" value="PilZ"/>
    <property type="match status" value="1"/>
</dbReference>
<dbReference type="Proteomes" id="UP000552587">
    <property type="component" value="Unassembled WGS sequence"/>
</dbReference>
<sequence>MTDSLPDDRRTAGRQPFSDRVMVVHGERAWFAEVLDLSEGGCGIAPPPGCGLDVEQVVRLFFYSGLDTPATVVAARIARVTDDRIGIEYQDLQAIPPGR</sequence>
<accession>A0A7W3U5B5</accession>
<evidence type="ECO:0000313" key="2">
    <source>
        <dbReference type="EMBL" id="MBB1089241.1"/>
    </source>
</evidence>
<name>A0A7W3U5B5_9GAMM</name>
<evidence type="ECO:0000259" key="1">
    <source>
        <dbReference type="Pfam" id="PF07238"/>
    </source>
</evidence>
<keyword evidence="3" id="KW-1185">Reference proteome</keyword>
<dbReference type="RefSeq" id="WP_182670017.1">
    <property type="nucleotide sequence ID" value="NZ_JACHTE010000008.1"/>
</dbReference>
<dbReference type="Gene3D" id="2.40.10.220">
    <property type="entry name" value="predicted glycosyltransferase like domains"/>
    <property type="match status" value="1"/>
</dbReference>
<dbReference type="GO" id="GO:0035438">
    <property type="term" value="F:cyclic-di-GMP binding"/>
    <property type="evidence" value="ECO:0007669"/>
    <property type="project" value="InterPro"/>
</dbReference>
<dbReference type="SUPFAM" id="SSF141371">
    <property type="entry name" value="PilZ domain-like"/>
    <property type="match status" value="1"/>
</dbReference>
<dbReference type="EMBL" id="JACHTE010000008">
    <property type="protein sequence ID" value="MBB1089241.1"/>
    <property type="molecule type" value="Genomic_DNA"/>
</dbReference>
<comment type="caution">
    <text evidence="2">The sequence shown here is derived from an EMBL/GenBank/DDBJ whole genome shotgun (WGS) entry which is preliminary data.</text>
</comment>
<gene>
    <name evidence="2" type="ORF">H4F99_12205</name>
</gene>
<dbReference type="AlphaFoldDB" id="A0A7W3U5B5"/>
<evidence type="ECO:0000313" key="3">
    <source>
        <dbReference type="Proteomes" id="UP000552587"/>
    </source>
</evidence>
<proteinExistence type="predicted"/>
<protein>
    <submittedName>
        <fullName evidence="2">PilZ domain-containing protein</fullName>
    </submittedName>
</protein>